<dbReference type="InterPro" id="IPR043777">
    <property type="entry name" value="DUF5719"/>
</dbReference>
<dbReference type="Proteomes" id="UP000231742">
    <property type="component" value="Unassembled WGS sequence"/>
</dbReference>
<evidence type="ECO:0000313" key="3">
    <source>
        <dbReference type="Proteomes" id="UP000231742"/>
    </source>
</evidence>
<evidence type="ECO:0000256" key="1">
    <source>
        <dbReference type="SAM" id="MobiDB-lite"/>
    </source>
</evidence>
<protein>
    <recommendedName>
        <fullName evidence="4">Secreted protein</fullName>
    </recommendedName>
</protein>
<sequence length="542" mass="54592">MSDNELTPDEAAALPVEPTGAEFDDDHELTGAPEPESSTRRPVSAKAAAAIGARVVGGVLGIGIAAAAVLGSTFVELPSSTATPPSELVVPVPTAQQLTCPGPLLRLSDESGAAASTVFTLGQAVTRFSSSTGAVEQSRISASDAQPGESVAEPLVLSAAPDAQSPDLDVLLSGAQSQSVAVGDYVGFASAACRAVGGDSWLVGGATTTGRTTLISLTNPTEVASTVDLEIFDERGVVSAAGTGGIVVPPNGQRVLSLAGFAPGISSPVVHVTSSGGQITAELQQSIVRGLDAGGVEIIGATQPPARSVFLPGMVVTNLEAIQALRGTATQTDDVIAAIRVFLPGEESTTLSFTLTPADTERDPIRFTRDVSAGVVTDIPIEELETGAYSVQIESDEPVVAAARTTSAVIASGGGISATDFAWFTASPALTEDTQFTVASGLDAVLNVVNPGDTDVVVSLVAAGDTVADGSANDEAADDQAANEYTIEAGATLRVPVPNGETLTLVHSSRVFVSVTQAGDGFLSAYSIDPQTPGSSPLTVFP</sequence>
<evidence type="ECO:0000313" key="2">
    <source>
        <dbReference type="EMBL" id="PJJ81818.1"/>
    </source>
</evidence>
<dbReference type="Pfam" id="PF18986">
    <property type="entry name" value="DUF5719"/>
    <property type="match status" value="1"/>
</dbReference>
<feature type="region of interest" description="Disordered" evidence="1">
    <location>
        <begin position="1"/>
        <end position="43"/>
    </location>
</feature>
<dbReference type="AlphaFoldDB" id="A0A2M9D855"/>
<dbReference type="EMBL" id="PGFH01000001">
    <property type="protein sequence ID" value="PJJ81818.1"/>
    <property type="molecule type" value="Genomic_DNA"/>
</dbReference>
<evidence type="ECO:0008006" key="4">
    <source>
        <dbReference type="Google" id="ProtNLM"/>
    </source>
</evidence>
<keyword evidence="3" id="KW-1185">Reference proteome</keyword>
<organism evidence="2 3">
    <name type="scientific">Salinibacterium amurskyense</name>
    <dbReference type="NCBI Taxonomy" id="205941"/>
    <lineage>
        <taxon>Bacteria</taxon>
        <taxon>Bacillati</taxon>
        <taxon>Actinomycetota</taxon>
        <taxon>Actinomycetes</taxon>
        <taxon>Micrococcales</taxon>
        <taxon>Microbacteriaceae</taxon>
        <taxon>Salinibacterium</taxon>
    </lineage>
</organism>
<name>A0A2M9D855_9MICO</name>
<comment type="caution">
    <text evidence="2">The sequence shown here is derived from an EMBL/GenBank/DDBJ whole genome shotgun (WGS) entry which is preliminary data.</text>
</comment>
<accession>A0A2M9D855</accession>
<reference evidence="2 3" key="1">
    <citation type="submission" date="2017-11" db="EMBL/GenBank/DDBJ databases">
        <title>Genomic Encyclopedia of Archaeal and Bacterial Type Strains, Phase II (KMG-II): From Individual Species to Whole Genera.</title>
        <authorList>
            <person name="Goeker M."/>
        </authorList>
    </citation>
    <scope>NUCLEOTIDE SEQUENCE [LARGE SCALE GENOMIC DNA]</scope>
    <source>
        <strain evidence="2 3">DSM 16400</strain>
    </source>
</reference>
<dbReference type="RefSeq" id="WP_100388471.1">
    <property type="nucleotide sequence ID" value="NZ_BMZU01000001.1"/>
</dbReference>
<gene>
    <name evidence="2" type="ORF">CLV85_1000</name>
</gene>
<dbReference type="OrthoDB" id="3264966at2"/>
<proteinExistence type="predicted"/>